<dbReference type="InterPro" id="IPR009061">
    <property type="entry name" value="DNA-bd_dom_put_sf"/>
</dbReference>
<dbReference type="InterPro" id="IPR047057">
    <property type="entry name" value="MerR_fam"/>
</dbReference>
<dbReference type="SUPFAM" id="SSF46955">
    <property type="entry name" value="Putative DNA-binding domain"/>
    <property type="match status" value="1"/>
</dbReference>
<dbReference type="Pfam" id="PF13411">
    <property type="entry name" value="MerR_1"/>
    <property type="match status" value="1"/>
</dbReference>
<evidence type="ECO:0000313" key="4">
    <source>
        <dbReference type="Proteomes" id="UP001564626"/>
    </source>
</evidence>
<dbReference type="RefSeq" id="WP_345360218.1">
    <property type="nucleotide sequence ID" value="NZ_BAABII010000004.1"/>
</dbReference>
<dbReference type="CDD" id="cd01106">
    <property type="entry name" value="HTH_TipAL-Mta"/>
    <property type="match status" value="1"/>
</dbReference>
<reference evidence="3 4" key="1">
    <citation type="submission" date="2024-08" db="EMBL/GenBank/DDBJ databases">
        <title>Genome mining of Saccharopolyspora cebuensis PGLac3 from Nigerian medicinal plant.</title>
        <authorList>
            <person name="Ezeobiora C.E."/>
            <person name="Igbokwe N.H."/>
            <person name="Amin D.H."/>
            <person name="Mendie U.E."/>
        </authorList>
    </citation>
    <scope>NUCLEOTIDE SEQUENCE [LARGE SCALE GENOMIC DNA]</scope>
    <source>
        <strain evidence="3 4">PGLac3</strain>
    </source>
</reference>
<dbReference type="PANTHER" id="PTHR30204:SF93">
    <property type="entry name" value="HTH MERR-TYPE DOMAIN-CONTAINING PROTEIN"/>
    <property type="match status" value="1"/>
</dbReference>
<dbReference type="EMBL" id="JBGEHV010000045">
    <property type="protein sequence ID" value="MEY8041933.1"/>
    <property type="molecule type" value="Genomic_DNA"/>
</dbReference>
<comment type="caution">
    <text evidence="3">The sequence shown here is derived from an EMBL/GenBank/DDBJ whole genome shotgun (WGS) entry which is preliminary data.</text>
</comment>
<proteinExistence type="predicted"/>
<dbReference type="Gene3D" id="1.10.1660.10">
    <property type="match status" value="1"/>
</dbReference>
<keyword evidence="1" id="KW-0238">DNA-binding</keyword>
<accession>A0ABV4CN99</accession>
<dbReference type="Proteomes" id="UP001564626">
    <property type="component" value="Unassembled WGS sequence"/>
</dbReference>
<dbReference type="InterPro" id="IPR000551">
    <property type="entry name" value="MerR-type_HTH_dom"/>
</dbReference>
<dbReference type="SMART" id="SM00422">
    <property type="entry name" value="HTH_MERR"/>
    <property type="match status" value="1"/>
</dbReference>
<feature type="domain" description="HTH merR-type" evidence="2">
    <location>
        <begin position="2"/>
        <end position="71"/>
    </location>
</feature>
<keyword evidence="4" id="KW-1185">Reference proteome</keyword>
<evidence type="ECO:0000256" key="1">
    <source>
        <dbReference type="ARBA" id="ARBA00023125"/>
    </source>
</evidence>
<evidence type="ECO:0000259" key="2">
    <source>
        <dbReference type="PROSITE" id="PS50937"/>
    </source>
</evidence>
<organism evidence="3 4">
    <name type="scientific">Saccharopolyspora cebuensis</name>
    <dbReference type="NCBI Taxonomy" id="418759"/>
    <lineage>
        <taxon>Bacteria</taxon>
        <taxon>Bacillati</taxon>
        <taxon>Actinomycetota</taxon>
        <taxon>Actinomycetes</taxon>
        <taxon>Pseudonocardiales</taxon>
        <taxon>Pseudonocardiaceae</taxon>
        <taxon>Saccharopolyspora</taxon>
    </lineage>
</organism>
<dbReference type="PANTHER" id="PTHR30204">
    <property type="entry name" value="REDOX-CYCLING DRUG-SENSING TRANSCRIPTIONAL ACTIVATOR SOXR"/>
    <property type="match status" value="1"/>
</dbReference>
<sequence length="242" mass="27187">MAWSTQQVAELAGTTVKAVRYYHEIGLLEVPDRTANGYKQYEVAHLVRLLQITRLRDLGVPLSEVASMGRADDDPDEAIRVLDRELAATVERLNRVRAELAVILRHRAPAYVPPAFAPFSRALTDRQRSLLMVYSTVLSERSVEGFRELISEPDEVDDEFEALPADADEAAIDHLAARMAPVVRRKREQHPWVKDPAADAPRGAQHAERTMAEAVVQLYNPAQIRVLVRLNDLIQEEDPDAP</sequence>
<protein>
    <submittedName>
        <fullName evidence="3">MerR family transcriptional regulator</fullName>
    </submittedName>
</protein>
<gene>
    <name evidence="3" type="ORF">AB8O55_21185</name>
</gene>
<name>A0ABV4CN99_9PSEU</name>
<dbReference type="PROSITE" id="PS50937">
    <property type="entry name" value="HTH_MERR_2"/>
    <property type="match status" value="1"/>
</dbReference>
<evidence type="ECO:0000313" key="3">
    <source>
        <dbReference type="EMBL" id="MEY8041933.1"/>
    </source>
</evidence>